<comment type="caution">
    <text evidence="3">The sequence shown here is derived from an EMBL/GenBank/DDBJ whole genome shotgun (WGS) entry which is preliminary data.</text>
</comment>
<dbReference type="GO" id="GO:0004553">
    <property type="term" value="F:hydrolase activity, hydrolyzing O-glycosyl compounds"/>
    <property type="evidence" value="ECO:0007669"/>
    <property type="project" value="TreeGrafter"/>
</dbReference>
<feature type="domain" description="GH15-like" evidence="1">
    <location>
        <begin position="234"/>
        <end position="599"/>
    </location>
</feature>
<dbReference type="Pfam" id="PF00723">
    <property type="entry name" value="Glyco_hydro_15"/>
    <property type="match status" value="1"/>
</dbReference>
<evidence type="ECO:0000313" key="4">
    <source>
        <dbReference type="Proteomes" id="UP000230407"/>
    </source>
</evidence>
<dbReference type="PANTHER" id="PTHR31616:SF0">
    <property type="entry name" value="GLUCAN 1,4-ALPHA-GLUCOSIDASE"/>
    <property type="match status" value="1"/>
</dbReference>
<evidence type="ECO:0000259" key="2">
    <source>
        <dbReference type="Pfam" id="PF19291"/>
    </source>
</evidence>
<dbReference type="AlphaFoldDB" id="A0A2M8LR39"/>
<dbReference type="InterPro" id="IPR012341">
    <property type="entry name" value="6hp_glycosidase-like_sf"/>
</dbReference>
<protein>
    <submittedName>
        <fullName evidence="3">Glucoamylase</fullName>
    </submittedName>
</protein>
<feature type="domain" description="Trehalase-like N-terminal" evidence="2">
    <location>
        <begin position="4"/>
        <end position="140"/>
    </location>
</feature>
<keyword evidence="4" id="KW-1185">Reference proteome</keyword>
<dbReference type="InterPro" id="IPR008928">
    <property type="entry name" value="6-hairpin_glycosidase_sf"/>
</dbReference>
<dbReference type="Pfam" id="PF19291">
    <property type="entry name" value="TREH_N"/>
    <property type="match status" value="1"/>
</dbReference>
<evidence type="ECO:0000313" key="3">
    <source>
        <dbReference type="EMBL" id="PJE94427.1"/>
    </source>
</evidence>
<dbReference type="SUPFAM" id="SSF48208">
    <property type="entry name" value="Six-hairpin glycosidases"/>
    <property type="match status" value="1"/>
</dbReference>
<dbReference type="Gene3D" id="1.50.10.10">
    <property type="match status" value="1"/>
</dbReference>
<dbReference type="EMBL" id="PGGW01000069">
    <property type="protein sequence ID" value="PJE94427.1"/>
    <property type="molecule type" value="Genomic_DNA"/>
</dbReference>
<sequence length="616" mass="69228">MAYRPIEDYGLIGDLRTVALVSLDGSLDYLCLPDFDSPTVFGALLDSSRGGSFRIGPATEGARLKQLYLPDTNILLTRFLSPEGVGEVVDFMPVGAVRHTHAVVRRVKGVRGRFRFALRCGPRFDYARTEHRIEQRPGEVFFVPEGREESALRLQTPVPTRIESGAASGTGGAGDVVAEFELGPDQTADFVLEAVPPGTGTPAAGPRWAERAFRHTYAFWRDWARSSTYTGRWREEVLRSALAMKLLTSVRHGSIAAAATFGLPELVGGERNWDYRYTWIRDGSLTAAALVGLGFHEEARGFVRWVEERYRESEEPGRLQIMYGIDGRHELDEEILSCLEGYRGSSPVRVGNGAWNQLQLDIYGEFLLLADLYDERVEPVSHRLWGHLRDSLEWVAANWRLPDEGIWETRGGRQEFLYARLMCWVALDRGLRIAQRRSLPAPLEKWLDVRDEIHTEIHRVFWNEKLEAFVQHRGSSTLDAASLLMPVVGFVSPADPHWTATLRAIEETLVEDSLVYRYRTDEGASDGLNGTEGTFCMCSYWFIQCLAMAGQTEKAELFFEKMHTYANHLGLYAEEMDGTGRNLGNYPQAFTHLGLVSAAMCLDRALSYGGRDRMAA</sequence>
<dbReference type="Proteomes" id="UP000230407">
    <property type="component" value="Unassembled WGS sequence"/>
</dbReference>
<accession>A0A2M8LR39</accession>
<proteinExistence type="predicted"/>
<organism evidence="3 4">
    <name type="scientific">Streptomyces carminius</name>
    <dbReference type="NCBI Taxonomy" id="2665496"/>
    <lineage>
        <taxon>Bacteria</taxon>
        <taxon>Bacillati</taxon>
        <taxon>Actinomycetota</taxon>
        <taxon>Actinomycetes</taxon>
        <taxon>Kitasatosporales</taxon>
        <taxon>Streptomycetaceae</taxon>
        <taxon>Streptomyces</taxon>
    </lineage>
</organism>
<gene>
    <name evidence="3" type="ORF">CUT44_29800</name>
</gene>
<dbReference type="RefSeq" id="WP_100205036.1">
    <property type="nucleotide sequence ID" value="NZ_PGGW01000069.1"/>
</dbReference>
<dbReference type="InterPro" id="IPR011613">
    <property type="entry name" value="GH15-like"/>
</dbReference>
<dbReference type="GO" id="GO:0005975">
    <property type="term" value="P:carbohydrate metabolic process"/>
    <property type="evidence" value="ECO:0007669"/>
    <property type="project" value="InterPro"/>
</dbReference>
<name>A0A2M8LR39_9ACTN</name>
<dbReference type="PANTHER" id="PTHR31616">
    <property type="entry name" value="TREHALASE"/>
    <property type="match status" value="1"/>
</dbReference>
<dbReference type="InterPro" id="IPR045582">
    <property type="entry name" value="Trehalase-like_N"/>
</dbReference>
<reference evidence="3 4" key="1">
    <citation type="submission" date="2017-11" db="EMBL/GenBank/DDBJ databases">
        <title>Streptomyces carmine sp. nov., a novel actinomycete isolated from Sophora alopecuroides in Xinjiang, China.</title>
        <authorList>
            <person name="Wang Y."/>
            <person name="Luo X."/>
            <person name="Wan C."/>
            <person name="Zhang L."/>
        </authorList>
    </citation>
    <scope>NUCLEOTIDE SEQUENCE [LARGE SCALE GENOMIC DNA]</scope>
    <source>
        <strain evidence="3 4">TRM SA0054</strain>
    </source>
</reference>
<evidence type="ECO:0000259" key="1">
    <source>
        <dbReference type="Pfam" id="PF00723"/>
    </source>
</evidence>